<gene>
    <name evidence="1" type="ORF">KIPB_008397</name>
</gene>
<protein>
    <submittedName>
        <fullName evidence="1">Uncharacterized protein</fullName>
    </submittedName>
</protein>
<evidence type="ECO:0000313" key="2">
    <source>
        <dbReference type="Proteomes" id="UP000265618"/>
    </source>
</evidence>
<comment type="caution">
    <text evidence="1">The sequence shown here is derived from an EMBL/GenBank/DDBJ whole genome shotgun (WGS) entry which is preliminary data.</text>
</comment>
<organism evidence="1 2">
    <name type="scientific">Kipferlia bialata</name>
    <dbReference type="NCBI Taxonomy" id="797122"/>
    <lineage>
        <taxon>Eukaryota</taxon>
        <taxon>Metamonada</taxon>
        <taxon>Carpediemonas-like organisms</taxon>
        <taxon>Kipferlia</taxon>
    </lineage>
</organism>
<dbReference type="Proteomes" id="UP000265618">
    <property type="component" value="Unassembled WGS sequence"/>
</dbReference>
<evidence type="ECO:0000313" key="1">
    <source>
        <dbReference type="EMBL" id="GCA63190.1"/>
    </source>
</evidence>
<proteinExistence type="predicted"/>
<dbReference type="AlphaFoldDB" id="A0A391NQY3"/>
<keyword evidence="2" id="KW-1185">Reference proteome</keyword>
<accession>A0A391NQY3</accession>
<dbReference type="EMBL" id="BDIP01002590">
    <property type="protein sequence ID" value="GCA63190.1"/>
    <property type="molecule type" value="Genomic_DNA"/>
</dbReference>
<reference evidence="1 2" key="1">
    <citation type="journal article" date="2018" name="PLoS ONE">
        <title>The draft genome of Kipferlia bialata reveals reductive genome evolution in fornicate parasites.</title>
        <authorList>
            <person name="Tanifuji G."/>
            <person name="Takabayashi S."/>
            <person name="Kume K."/>
            <person name="Takagi M."/>
            <person name="Nakayama T."/>
            <person name="Kamikawa R."/>
            <person name="Inagaki Y."/>
            <person name="Hashimoto T."/>
        </authorList>
    </citation>
    <scope>NUCLEOTIDE SEQUENCE [LARGE SCALE GENOMIC DNA]</scope>
    <source>
        <strain evidence="1">NY0173</strain>
    </source>
</reference>
<sequence>MLYGFVAQHRPLPQSQVYTYEMGLPVNKIAAAVSMGVLMKRNTKTAKNKREERKQRLWAMRVRDDIEQTLGYKFGNLRLLSTAVTFPKVKTAKASTLGPKGVKTDERTELIKKGIE</sequence>
<feature type="non-terminal residue" evidence="1">
    <location>
        <position position="1"/>
    </location>
</feature>
<name>A0A391NQY3_9EUKA</name>